<name>A0A2M4D543_ANODA</name>
<feature type="region of interest" description="Disordered" evidence="1">
    <location>
        <begin position="31"/>
        <end position="85"/>
    </location>
</feature>
<feature type="signal peptide" evidence="2">
    <location>
        <begin position="1"/>
        <end position="22"/>
    </location>
</feature>
<protein>
    <submittedName>
        <fullName evidence="3">Putative secreted protein</fullName>
    </submittedName>
</protein>
<evidence type="ECO:0000313" key="3">
    <source>
        <dbReference type="EMBL" id="MBW72692.1"/>
    </source>
</evidence>
<dbReference type="EMBL" id="GGFL01008514">
    <property type="protein sequence ID" value="MBW72692.1"/>
    <property type="molecule type" value="Transcribed_RNA"/>
</dbReference>
<sequence length="113" mass="12542">MRLLLLLLLLPLVLCPINGCDGFDVHQLESTVRPEVDRGNKGQRGAFPNPTYVLRDRCKPSRLPNGSGSGRSTGSQRESESQTMSRRVSFLVFAWISERGWQTMRGIHGCQGG</sequence>
<keyword evidence="2" id="KW-0732">Signal</keyword>
<proteinExistence type="predicted"/>
<feature type="compositionally biased region" description="Basic and acidic residues" evidence="1">
    <location>
        <begin position="31"/>
        <end position="40"/>
    </location>
</feature>
<reference evidence="3" key="1">
    <citation type="submission" date="2018-01" db="EMBL/GenBank/DDBJ databases">
        <title>An insight into the sialome of Amazonian anophelines.</title>
        <authorList>
            <person name="Ribeiro J.M."/>
            <person name="Scarpassa V."/>
            <person name="Calvo E."/>
        </authorList>
    </citation>
    <scope>NUCLEOTIDE SEQUENCE</scope>
</reference>
<dbReference type="AlphaFoldDB" id="A0A2M4D543"/>
<evidence type="ECO:0000256" key="1">
    <source>
        <dbReference type="SAM" id="MobiDB-lite"/>
    </source>
</evidence>
<evidence type="ECO:0000256" key="2">
    <source>
        <dbReference type="SAM" id="SignalP"/>
    </source>
</evidence>
<feature type="chain" id="PRO_5014785776" evidence="2">
    <location>
        <begin position="23"/>
        <end position="113"/>
    </location>
</feature>
<organism evidence="3">
    <name type="scientific">Anopheles darlingi</name>
    <name type="common">Mosquito</name>
    <dbReference type="NCBI Taxonomy" id="43151"/>
    <lineage>
        <taxon>Eukaryota</taxon>
        <taxon>Metazoa</taxon>
        <taxon>Ecdysozoa</taxon>
        <taxon>Arthropoda</taxon>
        <taxon>Hexapoda</taxon>
        <taxon>Insecta</taxon>
        <taxon>Pterygota</taxon>
        <taxon>Neoptera</taxon>
        <taxon>Endopterygota</taxon>
        <taxon>Diptera</taxon>
        <taxon>Nematocera</taxon>
        <taxon>Culicoidea</taxon>
        <taxon>Culicidae</taxon>
        <taxon>Anophelinae</taxon>
        <taxon>Anopheles</taxon>
    </lineage>
</organism>
<accession>A0A2M4D543</accession>